<dbReference type="InterPro" id="IPR013584">
    <property type="entry name" value="RAP"/>
</dbReference>
<dbReference type="OrthoDB" id="385235at2759"/>
<feature type="compositionally biased region" description="Low complexity" evidence="3">
    <location>
        <begin position="849"/>
        <end position="859"/>
    </location>
</feature>
<keyword evidence="6" id="KW-1185">Reference proteome</keyword>
<feature type="compositionally biased region" description="Low complexity" evidence="3">
    <location>
        <begin position="960"/>
        <end position="976"/>
    </location>
</feature>
<dbReference type="Pfam" id="PF08373">
    <property type="entry name" value="RAP"/>
    <property type="match status" value="1"/>
</dbReference>
<dbReference type="InterPro" id="IPR036915">
    <property type="entry name" value="Cyclin-like_sf"/>
</dbReference>
<proteinExistence type="predicted"/>
<accession>A0A9D4TVR3</accession>
<comment type="caution">
    <text evidence="5">The sequence shown here is derived from an EMBL/GenBank/DDBJ whole genome shotgun (WGS) entry which is preliminary data.</text>
</comment>
<dbReference type="InterPro" id="IPR011990">
    <property type="entry name" value="TPR-like_helical_dom_sf"/>
</dbReference>
<feature type="domain" description="RAP" evidence="4">
    <location>
        <begin position="625"/>
        <end position="684"/>
    </location>
</feature>
<name>A0A9D4TVR3_CHLVU</name>
<feature type="repeat" description="PPR" evidence="2">
    <location>
        <begin position="1296"/>
        <end position="1330"/>
    </location>
</feature>
<dbReference type="GO" id="GO:0000963">
    <property type="term" value="P:mitochondrial RNA processing"/>
    <property type="evidence" value="ECO:0007669"/>
    <property type="project" value="TreeGrafter"/>
</dbReference>
<evidence type="ECO:0000259" key="4">
    <source>
        <dbReference type="PROSITE" id="PS51286"/>
    </source>
</evidence>
<keyword evidence="1" id="KW-0677">Repeat</keyword>
<reference evidence="5" key="1">
    <citation type="journal article" date="2019" name="Plant J.">
        <title>Chlorella vulgaris genome assembly and annotation reveals the molecular basis for metabolic acclimation to high light conditions.</title>
        <authorList>
            <person name="Cecchin M."/>
            <person name="Marcolungo L."/>
            <person name="Rossato M."/>
            <person name="Girolomoni L."/>
            <person name="Cosentino E."/>
            <person name="Cuine S."/>
            <person name="Li-Beisson Y."/>
            <person name="Delledonne M."/>
            <person name="Ballottari M."/>
        </authorList>
    </citation>
    <scope>NUCLEOTIDE SEQUENCE</scope>
    <source>
        <strain evidence="5">211/11P</strain>
    </source>
</reference>
<feature type="compositionally biased region" description="Low complexity" evidence="3">
    <location>
        <begin position="735"/>
        <end position="754"/>
    </location>
</feature>
<evidence type="ECO:0000313" key="5">
    <source>
        <dbReference type="EMBL" id="KAI3436053.1"/>
    </source>
</evidence>
<dbReference type="PROSITE" id="PS51286">
    <property type="entry name" value="RAP"/>
    <property type="match status" value="1"/>
</dbReference>
<dbReference type="EMBL" id="SIDB01000002">
    <property type="protein sequence ID" value="KAI3436053.1"/>
    <property type="molecule type" value="Genomic_DNA"/>
</dbReference>
<dbReference type="Proteomes" id="UP001055712">
    <property type="component" value="Unassembled WGS sequence"/>
</dbReference>
<feature type="compositionally biased region" description="Gly residues" evidence="3">
    <location>
        <begin position="23"/>
        <end position="32"/>
    </location>
</feature>
<dbReference type="Pfam" id="PF23276">
    <property type="entry name" value="TPR_24"/>
    <property type="match status" value="2"/>
</dbReference>
<dbReference type="Gene3D" id="1.25.40.10">
    <property type="entry name" value="Tetratricopeptide repeat domain"/>
    <property type="match status" value="3"/>
</dbReference>
<dbReference type="GO" id="GO:0035770">
    <property type="term" value="C:ribonucleoprotein granule"/>
    <property type="evidence" value="ECO:0007669"/>
    <property type="project" value="TreeGrafter"/>
</dbReference>
<dbReference type="GO" id="GO:0044528">
    <property type="term" value="P:regulation of mitochondrial mRNA stability"/>
    <property type="evidence" value="ECO:0007669"/>
    <property type="project" value="TreeGrafter"/>
</dbReference>
<dbReference type="PROSITE" id="PS51375">
    <property type="entry name" value="PPR"/>
    <property type="match status" value="3"/>
</dbReference>
<dbReference type="SUPFAM" id="SSF47954">
    <property type="entry name" value="Cyclin-like"/>
    <property type="match status" value="1"/>
</dbReference>
<dbReference type="InterPro" id="IPR050870">
    <property type="entry name" value="FAST_kinase"/>
</dbReference>
<feature type="repeat" description="PPR" evidence="2">
    <location>
        <begin position="1331"/>
        <end position="1365"/>
    </location>
</feature>
<dbReference type="InterPro" id="IPR057027">
    <property type="entry name" value="TPR_mt"/>
</dbReference>
<sequence>MNMNTDMMGGYPQPYPQPYLGEGPYGGDGGPGLRTRGHNQPQSITRQLNSQILAAANMQELSHLVMANCALMNAVNFCTAYHRTAKHVQDKPIDTWPPHLQHQLGAMLTQLNLGLTDRLEEVQAHNLGLTLWSLSKTRRLPSQHCDELCAALQVEIVRRLSNVSQQTYMTDKYYLLGAQALSNIIYSLASMATQPDYELLRVVAKAIVWQVGEFKPQGLANTIWGLGKLGVKVTTHEVRCMVDALCGEVTAQLTHSRHKGNFAPQNVSNVLHGIVNIGYCPSAEMLSALVQSANSQLRHFGPQELTNMVWALSQLFRSKAPFGPDTDALLTRIPDELALMFGDRQWRRRMKPQTLSNLAMAYAHLRRRPQLLMTMLMKEALPLLPTFKPQELSTMLWAMATMEFYPGQSTVEAIARTAGAAADTMKPQEIANSCWAFATMRFFPGAAVLDRMITYAEASLDRFKSQETGMMCWAMARLAYMPAATLVRATLPLIANWRSPAVQDCGNVLWSFTVLGILTPEVMALLAEKMLSLPRENFTQEAYIQLYQAKMSLSQHVFDIAAYVPPELLSRGETEWRRQAEVLKVSVTHRYVSNVMTALGIDHDIERRIEDGLMSVDIALRSEQVAVEVDGSAHFTQNEPFVPLGRTLWRWRLLASRGWKVVSVPYFRWGLLKSLDDKKKYLYQLLQCENPWECYGLDPHNPDAPAILPANLAHLTPDEVFRLAAQGVAFSSLVPQQQTGSSTPTTSPSTPLLSGLSPAMNSGVSCSFTPTAGLRPASASSAGSGPPAPGVCLPLPLSLPMMPGSGSGQLPAANSAPAAAHNGSQQGNGYNKLPDNLYGSDSPRGNGTSSSSSAAFSSSTKLGGGLNVSARPFAFAGGAAAFGSAASSPLPALPTGFASARLRSSSARASMLSFGGGGQYTPSPPPPPPPLPPAGPPQHQPPAELRLPQLPSPMASARLSPTASESAAAGAALSQAGRDDGSDDDTSDLRSLFGAVIGVSQSGLQQRGPLSTLEVRRKLALLPPGHAVADVAANWLAGWDAEQVVGLLRKLESPTVAARALELFAWLRSLPPDSPQAQLYTPGAAAAVIGLYGSWRKPKPAVRLFAELKERMEDTAEVHSALVETFCRCEQYEVAMDAYRNMEAQGIPLSPAALCAVLDHHMQAESWEEADTMLAAWAEQGPDREVAAQVFNTVIKRASEAGNTAAAQSAYAQMCAAGVAPSAATFSALLSALRSHHSAAEAVEMAADLASQADAAKGVTIGMAGLALLDACHLNGWSDVSLQLLARVEEAGGSPGLDMLNSVLAACAKGGSVAEVRQAFEALERHGVEPSPASYQHVVQALCGAGQWAEAAQTYRDMLASGLEPRAELASLIVDALWCTGLAWAQAAALDLFNQATSAGWLRVLDAKMFRGLLTLDLHATHLGTGMLRMHRWLADQRRVIGNSAAPCLLDEAKRVCVVSGRCAEGLEITRLASELKDCLGASLVLHKAPFRLTHEAGRALRLETSAFMLKKWLFTEDFDQWDLAFRGAAVLAQNSRQAAEGLRQLEAQREEQSSQMYAGILEYQAVHGLDAAALRLTPYLERRRELVGAAQQLARGLGSGTAQVWHAAVVLLDRCAAAGYRSRMDALLAAACVALAAEKEGMELPTAQLAALLDAEATQREAGTQPLAALDAELQQVTAALQGDTACLSAMHCWKLFADCLGCDVESPQQMEALLGDSFSRLHLLVADPAFTSYPPSVLAAAAVYLGRKQCGVLPFWPSVLQRLTGYSESLHSEFSQALRELQQNSEYGQTMLQAVFA</sequence>
<feature type="region of interest" description="Disordered" evidence="3">
    <location>
        <begin position="734"/>
        <end position="754"/>
    </location>
</feature>
<dbReference type="CDD" id="cd20529">
    <property type="entry name" value="CYCLIN_CCNJ-like_rpt2"/>
    <property type="match status" value="1"/>
</dbReference>
<feature type="compositionally biased region" description="Low complexity" evidence="3">
    <location>
        <begin position="811"/>
        <end position="820"/>
    </location>
</feature>
<dbReference type="Gene3D" id="1.10.472.10">
    <property type="entry name" value="Cyclin-like"/>
    <property type="match status" value="1"/>
</dbReference>
<dbReference type="NCBIfam" id="TIGR00756">
    <property type="entry name" value="PPR"/>
    <property type="match status" value="1"/>
</dbReference>
<reference evidence="5" key="2">
    <citation type="submission" date="2020-11" db="EMBL/GenBank/DDBJ databases">
        <authorList>
            <person name="Cecchin M."/>
            <person name="Marcolungo L."/>
            <person name="Rossato M."/>
            <person name="Girolomoni L."/>
            <person name="Cosentino E."/>
            <person name="Cuine S."/>
            <person name="Li-Beisson Y."/>
            <person name="Delledonne M."/>
            <person name="Ballottari M."/>
        </authorList>
    </citation>
    <scope>NUCLEOTIDE SEQUENCE</scope>
    <source>
        <strain evidence="5">211/11P</strain>
        <tissue evidence="5">Whole cell</tissue>
    </source>
</reference>
<feature type="repeat" description="PPR" evidence="2">
    <location>
        <begin position="1115"/>
        <end position="1149"/>
    </location>
</feature>
<dbReference type="PANTHER" id="PTHR21228:SF40">
    <property type="entry name" value="LD45607P"/>
    <property type="match status" value="1"/>
</dbReference>
<protein>
    <recommendedName>
        <fullName evidence="4">RAP domain-containing protein</fullName>
    </recommendedName>
</protein>
<dbReference type="PANTHER" id="PTHR21228">
    <property type="entry name" value="FAST LEU-RICH DOMAIN-CONTAINING"/>
    <property type="match status" value="1"/>
</dbReference>
<feature type="compositionally biased region" description="Pro residues" evidence="3">
    <location>
        <begin position="922"/>
        <end position="940"/>
    </location>
</feature>
<feature type="region of interest" description="Disordered" evidence="3">
    <location>
        <begin position="803"/>
        <end position="860"/>
    </location>
</feature>
<evidence type="ECO:0000256" key="1">
    <source>
        <dbReference type="ARBA" id="ARBA00022737"/>
    </source>
</evidence>
<dbReference type="Pfam" id="PF02984">
    <property type="entry name" value="Cyclin_C"/>
    <property type="match status" value="1"/>
</dbReference>
<dbReference type="GO" id="GO:0003723">
    <property type="term" value="F:RNA binding"/>
    <property type="evidence" value="ECO:0007669"/>
    <property type="project" value="TreeGrafter"/>
</dbReference>
<evidence type="ECO:0000256" key="3">
    <source>
        <dbReference type="SAM" id="MobiDB-lite"/>
    </source>
</evidence>
<feature type="region of interest" description="Disordered" evidence="3">
    <location>
        <begin position="911"/>
        <end position="987"/>
    </location>
</feature>
<evidence type="ECO:0000256" key="2">
    <source>
        <dbReference type="PROSITE-ProRule" id="PRU00708"/>
    </source>
</evidence>
<evidence type="ECO:0000313" key="6">
    <source>
        <dbReference type="Proteomes" id="UP001055712"/>
    </source>
</evidence>
<organism evidence="5 6">
    <name type="scientific">Chlorella vulgaris</name>
    <name type="common">Green alga</name>
    <dbReference type="NCBI Taxonomy" id="3077"/>
    <lineage>
        <taxon>Eukaryota</taxon>
        <taxon>Viridiplantae</taxon>
        <taxon>Chlorophyta</taxon>
        <taxon>core chlorophytes</taxon>
        <taxon>Trebouxiophyceae</taxon>
        <taxon>Chlorellales</taxon>
        <taxon>Chlorellaceae</taxon>
        <taxon>Chlorella clade</taxon>
        <taxon>Chlorella</taxon>
    </lineage>
</organism>
<dbReference type="InterPro" id="IPR002885">
    <property type="entry name" value="PPR_rpt"/>
</dbReference>
<dbReference type="InterPro" id="IPR004367">
    <property type="entry name" value="Cyclin_C-dom"/>
</dbReference>
<dbReference type="GO" id="GO:0005759">
    <property type="term" value="C:mitochondrial matrix"/>
    <property type="evidence" value="ECO:0007669"/>
    <property type="project" value="TreeGrafter"/>
</dbReference>
<gene>
    <name evidence="5" type="ORF">D9Q98_002112</name>
</gene>
<feature type="region of interest" description="Disordered" evidence="3">
    <location>
        <begin position="1"/>
        <end position="44"/>
    </location>
</feature>
<dbReference type="SMART" id="SM00952">
    <property type="entry name" value="RAP"/>
    <property type="match status" value="1"/>
</dbReference>